<feature type="transmembrane region" description="Helical" evidence="9">
    <location>
        <begin position="481"/>
        <end position="498"/>
    </location>
</feature>
<dbReference type="Pfam" id="PF07690">
    <property type="entry name" value="MFS_1"/>
    <property type="match status" value="1"/>
</dbReference>
<dbReference type="InterPro" id="IPR036259">
    <property type="entry name" value="MFS_trans_sf"/>
</dbReference>
<dbReference type="OrthoDB" id="9771737at2"/>
<comment type="subcellular location">
    <subcellularLocation>
        <location evidence="1">Cell inner membrane</location>
        <topology evidence="1">Multi-pass membrane protein</topology>
    </subcellularLocation>
</comment>
<evidence type="ECO:0000259" key="10">
    <source>
        <dbReference type="PROSITE" id="PS50850"/>
    </source>
</evidence>
<dbReference type="FunFam" id="1.20.1720.10:FF:000002">
    <property type="entry name" value="Multidrug resistance protein B"/>
    <property type="match status" value="1"/>
</dbReference>
<dbReference type="Gene3D" id="1.20.1720.10">
    <property type="entry name" value="Multidrug resistance protein D"/>
    <property type="match status" value="1"/>
</dbReference>
<keyword evidence="7 9" id="KW-1133">Transmembrane helix</keyword>
<gene>
    <name evidence="11" type="ORF">K678_07333</name>
</gene>
<dbReference type="PROSITE" id="PS50850">
    <property type="entry name" value="MFS"/>
    <property type="match status" value="1"/>
</dbReference>
<dbReference type="Gene3D" id="1.20.1250.20">
    <property type="entry name" value="MFS general substrate transporter like domains"/>
    <property type="match status" value="1"/>
</dbReference>
<keyword evidence="5" id="KW-0997">Cell inner membrane</keyword>
<keyword evidence="3" id="KW-0813">Transport</keyword>
<organism evidence="11 12">
    <name type="scientific">Magnetospirillum fulvum MGU-K5</name>
    <dbReference type="NCBI Taxonomy" id="1316936"/>
    <lineage>
        <taxon>Bacteria</taxon>
        <taxon>Pseudomonadati</taxon>
        <taxon>Pseudomonadota</taxon>
        <taxon>Alphaproteobacteria</taxon>
        <taxon>Rhodospirillales</taxon>
        <taxon>Rhodospirillaceae</taxon>
        <taxon>Magnetospirillum</taxon>
    </lineage>
</organism>
<dbReference type="InterPro" id="IPR011701">
    <property type="entry name" value="MFS"/>
</dbReference>
<feature type="domain" description="Major facilitator superfamily (MFS) profile" evidence="10">
    <location>
        <begin position="17"/>
        <end position="503"/>
    </location>
</feature>
<dbReference type="AlphaFoldDB" id="S9S8G2"/>
<dbReference type="eggNOG" id="COG2814">
    <property type="taxonomic scope" value="Bacteria"/>
</dbReference>
<feature type="transmembrane region" description="Helical" evidence="9">
    <location>
        <begin position="402"/>
        <end position="422"/>
    </location>
</feature>
<evidence type="ECO:0000256" key="2">
    <source>
        <dbReference type="ARBA" id="ARBA00008537"/>
    </source>
</evidence>
<feature type="transmembrane region" description="Helical" evidence="9">
    <location>
        <begin position="203"/>
        <end position="222"/>
    </location>
</feature>
<proteinExistence type="inferred from homology"/>
<evidence type="ECO:0000256" key="9">
    <source>
        <dbReference type="SAM" id="Phobius"/>
    </source>
</evidence>
<evidence type="ECO:0000256" key="4">
    <source>
        <dbReference type="ARBA" id="ARBA00022475"/>
    </source>
</evidence>
<keyword evidence="4" id="KW-1003">Cell membrane</keyword>
<feature type="transmembrane region" description="Helical" evidence="9">
    <location>
        <begin position="83"/>
        <end position="102"/>
    </location>
</feature>
<feature type="transmembrane region" description="Helical" evidence="9">
    <location>
        <begin position="337"/>
        <end position="354"/>
    </location>
</feature>
<dbReference type="InterPro" id="IPR004638">
    <property type="entry name" value="EmrB-like"/>
</dbReference>
<evidence type="ECO:0000256" key="7">
    <source>
        <dbReference type="ARBA" id="ARBA00022989"/>
    </source>
</evidence>
<evidence type="ECO:0000313" key="12">
    <source>
        <dbReference type="Proteomes" id="UP000015350"/>
    </source>
</evidence>
<feature type="transmembrane region" description="Helical" evidence="9">
    <location>
        <begin position="234"/>
        <end position="253"/>
    </location>
</feature>
<dbReference type="EMBL" id="AQPH01000020">
    <property type="protein sequence ID" value="EPY02172.1"/>
    <property type="molecule type" value="Genomic_DNA"/>
</dbReference>
<dbReference type="STRING" id="1316936.K678_07333"/>
<dbReference type="InterPro" id="IPR020846">
    <property type="entry name" value="MFS_dom"/>
</dbReference>
<accession>S9S8G2</accession>
<feature type="transmembrane region" description="Helical" evidence="9">
    <location>
        <begin position="366"/>
        <end position="390"/>
    </location>
</feature>
<feature type="transmembrane region" description="Helical" evidence="9">
    <location>
        <begin position="108"/>
        <end position="130"/>
    </location>
</feature>
<feature type="transmembrane region" description="Helical" evidence="9">
    <location>
        <begin position="53"/>
        <end position="76"/>
    </location>
</feature>
<reference evidence="11 12" key="1">
    <citation type="submission" date="2013-04" db="EMBL/GenBank/DDBJ databases">
        <authorList>
            <person name="Kuznetsov B."/>
            <person name="Ivanovsky R."/>
        </authorList>
    </citation>
    <scope>NUCLEOTIDE SEQUENCE [LARGE SCALE GENOMIC DNA]</scope>
    <source>
        <strain evidence="11 12">MGU-K5</strain>
    </source>
</reference>
<sequence>MPPPSFPPLTGSRLVLATVALSLATFMNVLDTTIANVALTTIAGDLGVSVSQGTWIITSFGVSNAIAVPLTGWLVGRVGQLRLFLSAVVLFVVLSLLCGLATNLESLLLFRCLQGLVAGPMVPLSQALLLQCYPKAKAGMAIALWSMTTTVAPVMGPVLGGWLTDNVSWPWIFYINLPIGLVAAWFTYATLKGRESETKKLPIDTIGLSLLVLWVGATQIMLDKGKELDWFNSTTIVVLAIVAVVAFTFFLIWELTEKHPIVDLTLFKGRNFTTGTIAITLGYAVFFGNLVLIPMWLQSVMGYTATWAGLVTAPIGLFSILLSPVIGRTIHKVDPRLFATFAFFVFALCSFWRGTFSPDVAMWDIAATHLVQGFAMATFFIALTTVILSGLEQQRIPAASGLYNFMRIMAGSFAASVWTTLWDNGSTRHHAYLTESVTAYSEPTTRFVAQTQAMGFTAAQSDRLLDGEVMRQSLILSINDLFWLSGLLFLGLMGLIWLSRPVRQGTPPAKTGGER</sequence>
<protein>
    <submittedName>
        <fullName evidence="11">EmrB/QacA family drug resistance transporter</fullName>
    </submittedName>
</protein>
<keyword evidence="8 9" id="KW-0472">Membrane</keyword>
<comment type="caution">
    <text evidence="11">The sequence shown here is derived from an EMBL/GenBank/DDBJ whole genome shotgun (WGS) entry which is preliminary data.</text>
</comment>
<feature type="transmembrane region" description="Helical" evidence="9">
    <location>
        <begin position="169"/>
        <end position="191"/>
    </location>
</feature>
<evidence type="ECO:0000256" key="6">
    <source>
        <dbReference type="ARBA" id="ARBA00022692"/>
    </source>
</evidence>
<evidence type="ECO:0000256" key="3">
    <source>
        <dbReference type="ARBA" id="ARBA00022448"/>
    </source>
</evidence>
<dbReference type="GO" id="GO:0015721">
    <property type="term" value="P:bile acid and bile salt transport"/>
    <property type="evidence" value="ECO:0007669"/>
    <property type="project" value="UniProtKB-ARBA"/>
</dbReference>
<dbReference type="CDD" id="cd17503">
    <property type="entry name" value="MFS_LmrB_MDR_like"/>
    <property type="match status" value="1"/>
</dbReference>
<dbReference type="PATRIC" id="fig|1316936.3.peg.1470"/>
<dbReference type="NCBIfam" id="TIGR00711">
    <property type="entry name" value="efflux_EmrB"/>
    <property type="match status" value="1"/>
</dbReference>
<dbReference type="GO" id="GO:0005886">
    <property type="term" value="C:plasma membrane"/>
    <property type="evidence" value="ECO:0007669"/>
    <property type="project" value="UniProtKB-SubCell"/>
</dbReference>
<feature type="transmembrane region" description="Helical" evidence="9">
    <location>
        <begin position="142"/>
        <end position="163"/>
    </location>
</feature>
<dbReference type="GO" id="GO:1990961">
    <property type="term" value="P:xenobiotic detoxification by transmembrane export across the plasma membrane"/>
    <property type="evidence" value="ECO:0007669"/>
    <property type="project" value="UniProtKB-ARBA"/>
</dbReference>
<dbReference type="SUPFAM" id="SSF103473">
    <property type="entry name" value="MFS general substrate transporter"/>
    <property type="match status" value="1"/>
</dbReference>
<dbReference type="PANTHER" id="PTHR42718:SF9">
    <property type="entry name" value="MAJOR FACILITATOR SUPERFAMILY MULTIDRUG TRANSPORTER MFSC"/>
    <property type="match status" value="1"/>
</dbReference>
<keyword evidence="6 9" id="KW-0812">Transmembrane</keyword>
<name>S9S8G2_MAGFU</name>
<dbReference type="RefSeq" id="WP_021131817.1">
    <property type="nucleotide sequence ID" value="NZ_AQPH01000020.1"/>
</dbReference>
<evidence type="ECO:0000256" key="1">
    <source>
        <dbReference type="ARBA" id="ARBA00004429"/>
    </source>
</evidence>
<feature type="transmembrane region" description="Helical" evidence="9">
    <location>
        <begin position="274"/>
        <end position="297"/>
    </location>
</feature>
<dbReference type="GO" id="GO:0022857">
    <property type="term" value="F:transmembrane transporter activity"/>
    <property type="evidence" value="ECO:0007669"/>
    <property type="project" value="InterPro"/>
</dbReference>
<dbReference type="PANTHER" id="PTHR42718">
    <property type="entry name" value="MAJOR FACILITATOR SUPERFAMILY MULTIDRUG TRANSPORTER MFSC"/>
    <property type="match status" value="1"/>
</dbReference>
<dbReference type="Proteomes" id="UP000015350">
    <property type="component" value="Unassembled WGS sequence"/>
</dbReference>
<feature type="transmembrane region" description="Helical" evidence="9">
    <location>
        <begin position="303"/>
        <end position="325"/>
    </location>
</feature>
<evidence type="ECO:0000256" key="8">
    <source>
        <dbReference type="ARBA" id="ARBA00023136"/>
    </source>
</evidence>
<evidence type="ECO:0000313" key="11">
    <source>
        <dbReference type="EMBL" id="EPY02172.1"/>
    </source>
</evidence>
<evidence type="ECO:0000256" key="5">
    <source>
        <dbReference type="ARBA" id="ARBA00022519"/>
    </source>
</evidence>
<comment type="similarity">
    <text evidence="2">Belongs to the major facilitator superfamily. EmrB family.</text>
</comment>